<keyword evidence="3" id="KW-1185">Reference proteome</keyword>
<dbReference type="InterPro" id="IPR000182">
    <property type="entry name" value="GNAT_dom"/>
</dbReference>
<name>A0A6G8AWI7_9ENTE</name>
<dbReference type="RefSeq" id="WP_166035624.1">
    <property type="nucleotide sequence ID" value="NZ_CP049887.1"/>
</dbReference>
<dbReference type="EMBL" id="CP049887">
    <property type="protein sequence ID" value="QIL49377.1"/>
    <property type="molecule type" value="Genomic_DNA"/>
</dbReference>
<dbReference type="KEGG" id="vhy:G7082_13155"/>
<dbReference type="Pfam" id="PF13508">
    <property type="entry name" value="Acetyltransf_7"/>
    <property type="match status" value="1"/>
</dbReference>
<organism evidence="2 3">
    <name type="scientific">Vagococcus hydrophili</name>
    <dbReference type="NCBI Taxonomy" id="2714947"/>
    <lineage>
        <taxon>Bacteria</taxon>
        <taxon>Bacillati</taxon>
        <taxon>Bacillota</taxon>
        <taxon>Bacilli</taxon>
        <taxon>Lactobacillales</taxon>
        <taxon>Enterococcaceae</taxon>
        <taxon>Vagococcus</taxon>
    </lineage>
</organism>
<gene>
    <name evidence="2" type="ORF">G7082_13155</name>
</gene>
<reference evidence="2 3" key="1">
    <citation type="submission" date="2020-03" db="EMBL/GenBank/DDBJ databases">
        <title>Vagococcus sp. nov., isolated from beetles.</title>
        <authorList>
            <person name="Hyun D.-W."/>
            <person name="Bae J.-W."/>
        </authorList>
    </citation>
    <scope>NUCLEOTIDE SEQUENCE [LARGE SCALE GENOMIC DNA]</scope>
    <source>
        <strain evidence="2 3">HDW17B</strain>
    </source>
</reference>
<evidence type="ECO:0000259" key="1">
    <source>
        <dbReference type="PROSITE" id="PS51186"/>
    </source>
</evidence>
<dbReference type="CDD" id="cd04301">
    <property type="entry name" value="NAT_SF"/>
    <property type="match status" value="1"/>
</dbReference>
<sequence length="183" mass="21571">MTILFKQIKKEDFADIYNQFMIHDFPENELKTLETILTAYDQEKYACFIMEEASEIKAYACFSWYSEEIKILDYFAVTSHLRGSGYGSKMLAWIKNNDMISELLIESEDPDFADSQKELIIRQRRIAFYEKNGFVRRKTNMKLSDVEFALFTFEASVLSEESLIKEISQIYHHITPNLSIESY</sequence>
<evidence type="ECO:0000313" key="2">
    <source>
        <dbReference type="EMBL" id="QIL49377.1"/>
    </source>
</evidence>
<protein>
    <submittedName>
        <fullName evidence="2">GNAT family N-acetyltransferase</fullName>
    </submittedName>
</protein>
<keyword evidence="2" id="KW-0808">Transferase</keyword>
<dbReference type="Gene3D" id="3.40.630.30">
    <property type="match status" value="1"/>
</dbReference>
<dbReference type="SUPFAM" id="SSF55729">
    <property type="entry name" value="Acyl-CoA N-acyltransferases (Nat)"/>
    <property type="match status" value="1"/>
</dbReference>
<dbReference type="InterPro" id="IPR016181">
    <property type="entry name" value="Acyl_CoA_acyltransferase"/>
</dbReference>
<accession>A0A6G8AWI7</accession>
<feature type="domain" description="N-acetyltransferase" evidence="1">
    <location>
        <begin position="3"/>
        <end position="153"/>
    </location>
</feature>
<proteinExistence type="predicted"/>
<evidence type="ECO:0000313" key="3">
    <source>
        <dbReference type="Proteomes" id="UP000501747"/>
    </source>
</evidence>
<dbReference type="Proteomes" id="UP000501747">
    <property type="component" value="Chromosome"/>
</dbReference>
<dbReference type="AlphaFoldDB" id="A0A6G8AWI7"/>
<dbReference type="GO" id="GO:0016747">
    <property type="term" value="F:acyltransferase activity, transferring groups other than amino-acyl groups"/>
    <property type="evidence" value="ECO:0007669"/>
    <property type="project" value="InterPro"/>
</dbReference>
<dbReference type="PROSITE" id="PS51186">
    <property type="entry name" value="GNAT"/>
    <property type="match status" value="1"/>
</dbReference>